<proteinExistence type="predicted"/>
<feature type="region of interest" description="Disordered" evidence="1">
    <location>
        <begin position="1"/>
        <end position="21"/>
    </location>
</feature>
<name>A0A1H2PNX3_9BURK</name>
<dbReference type="EMBL" id="FNLO01000004">
    <property type="protein sequence ID" value="SDV47940.1"/>
    <property type="molecule type" value="Genomic_DNA"/>
</dbReference>
<organism evidence="2 3">
    <name type="scientific">Chitinasiproducens palmae</name>
    <dbReference type="NCBI Taxonomy" id="1770053"/>
    <lineage>
        <taxon>Bacteria</taxon>
        <taxon>Pseudomonadati</taxon>
        <taxon>Pseudomonadota</taxon>
        <taxon>Betaproteobacteria</taxon>
        <taxon>Burkholderiales</taxon>
        <taxon>Burkholderiaceae</taxon>
        <taxon>Chitinasiproducens</taxon>
    </lineage>
</organism>
<gene>
    <name evidence="2" type="ORF">SAMN05216551_10417</name>
</gene>
<dbReference type="Proteomes" id="UP000243719">
    <property type="component" value="Unassembled WGS sequence"/>
</dbReference>
<evidence type="ECO:0000313" key="2">
    <source>
        <dbReference type="EMBL" id="SDV47940.1"/>
    </source>
</evidence>
<dbReference type="OrthoDB" id="9115426at2"/>
<dbReference type="STRING" id="1770053.SAMN05216551_10417"/>
<protein>
    <submittedName>
        <fullName evidence="2">Uncharacterized protein</fullName>
    </submittedName>
</protein>
<accession>A0A1H2PNX3</accession>
<evidence type="ECO:0000313" key="3">
    <source>
        <dbReference type="Proteomes" id="UP000243719"/>
    </source>
</evidence>
<evidence type="ECO:0000256" key="1">
    <source>
        <dbReference type="SAM" id="MobiDB-lite"/>
    </source>
</evidence>
<reference evidence="3" key="1">
    <citation type="submission" date="2016-09" db="EMBL/GenBank/DDBJ databases">
        <authorList>
            <person name="Varghese N."/>
            <person name="Submissions S."/>
        </authorList>
    </citation>
    <scope>NUCLEOTIDE SEQUENCE [LARGE SCALE GENOMIC DNA]</scope>
    <source>
        <strain evidence="3">JS23</strain>
    </source>
</reference>
<keyword evidence="3" id="KW-1185">Reference proteome</keyword>
<dbReference type="RefSeq" id="WP_091906756.1">
    <property type="nucleotide sequence ID" value="NZ_FNLO01000004.1"/>
</dbReference>
<sequence length="245" mass="26638">MKPDPFTQAMPKAPLAEEQDANKQANQWRALFCKVAIELNCLPSMSIDGNEHVLRAAREYGAPPVEQAAGALTGDLGQLIETVKRRDKACGIAANTPGADYFDASTNMLIAVRALVAKIETAPAQLHQSAISAGNDTLVSPAARDVLAERRRQIEVEGRTPEEDDLYDRGQMATAAGCYAMFTKAYPAGDPSRHWPWSSEWWKPTTPRRNLVKAGALILAEIERLDRAALAARNAESKARQTDGA</sequence>
<dbReference type="AlphaFoldDB" id="A0A1H2PNX3"/>